<evidence type="ECO:0000256" key="14">
    <source>
        <dbReference type="ARBA" id="ARBA00023008"/>
    </source>
</evidence>
<dbReference type="GO" id="GO:0055070">
    <property type="term" value="P:copper ion homeostasis"/>
    <property type="evidence" value="ECO:0007669"/>
    <property type="project" value="TreeGrafter"/>
</dbReference>
<feature type="region of interest" description="Disordered" evidence="20">
    <location>
        <begin position="778"/>
        <end position="829"/>
    </location>
</feature>
<evidence type="ECO:0000256" key="5">
    <source>
        <dbReference type="ARBA" id="ARBA00022692"/>
    </source>
</evidence>
<dbReference type="SFLD" id="SFLDS00003">
    <property type="entry name" value="Haloacid_Dehalogenase"/>
    <property type="match status" value="1"/>
</dbReference>
<evidence type="ECO:0000256" key="2">
    <source>
        <dbReference type="ARBA" id="ARBA00006024"/>
    </source>
</evidence>
<dbReference type="NCBIfam" id="TIGR00003">
    <property type="entry name" value="copper ion binding protein"/>
    <property type="match status" value="2"/>
</dbReference>
<accession>C7N0X2</accession>
<dbReference type="KEGG" id="shi:Shel_01260"/>
<dbReference type="InterPro" id="IPR059000">
    <property type="entry name" value="ATPase_P-type_domA"/>
</dbReference>
<keyword evidence="12" id="KW-1278">Translocase</keyword>
<dbReference type="FunFam" id="2.70.150.10:FF:000002">
    <property type="entry name" value="Copper-transporting ATPase 1, putative"/>
    <property type="match status" value="1"/>
</dbReference>
<evidence type="ECO:0000256" key="3">
    <source>
        <dbReference type="ARBA" id="ARBA00015102"/>
    </source>
</evidence>
<evidence type="ECO:0000259" key="21">
    <source>
        <dbReference type="PROSITE" id="PS50846"/>
    </source>
</evidence>
<evidence type="ECO:0000256" key="1">
    <source>
        <dbReference type="ARBA" id="ARBA00004651"/>
    </source>
</evidence>
<dbReference type="InterPro" id="IPR023299">
    <property type="entry name" value="ATPase_P-typ_cyto_dom_N"/>
</dbReference>
<dbReference type="GO" id="GO:0043682">
    <property type="term" value="F:P-type divalent copper transporter activity"/>
    <property type="evidence" value="ECO:0007669"/>
    <property type="project" value="TreeGrafter"/>
</dbReference>
<dbReference type="InterPro" id="IPR036163">
    <property type="entry name" value="HMA_dom_sf"/>
</dbReference>
<dbReference type="NCBIfam" id="TIGR01525">
    <property type="entry name" value="ATPase-IB_hvy"/>
    <property type="match status" value="1"/>
</dbReference>
<evidence type="ECO:0000256" key="11">
    <source>
        <dbReference type="ARBA" id="ARBA00022842"/>
    </source>
</evidence>
<evidence type="ECO:0000256" key="13">
    <source>
        <dbReference type="ARBA" id="ARBA00022989"/>
    </source>
</evidence>
<feature type="transmembrane region" description="Helical" evidence="19">
    <location>
        <begin position="219"/>
        <end position="238"/>
    </location>
</feature>
<keyword evidence="6 19" id="KW-0479">Metal-binding</keyword>
<dbReference type="SUPFAM" id="SSF55008">
    <property type="entry name" value="HMA, heavy metal-associated domain"/>
    <property type="match status" value="2"/>
</dbReference>
<dbReference type="AlphaFoldDB" id="C7N0X2"/>
<dbReference type="SFLD" id="SFLDG00002">
    <property type="entry name" value="C1.7:_P-type_atpase_like"/>
    <property type="match status" value="1"/>
</dbReference>
<dbReference type="RefSeq" id="WP_012797311.1">
    <property type="nucleotide sequence ID" value="NC_013165.1"/>
</dbReference>
<gene>
    <name evidence="22" type="ordered locus">Shel_01260</name>
</gene>
<dbReference type="Gene3D" id="3.30.70.100">
    <property type="match status" value="2"/>
</dbReference>
<keyword evidence="16 19" id="KW-0472">Membrane</keyword>
<dbReference type="InterPro" id="IPR008250">
    <property type="entry name" value="ATPase_P-typ_transduc_dom_A_sf"/>
</dbReference>
<keyword evidence="15" id="KW-0406">Ion transport</keyword>
<dbReference type="SUPFAM" id="SSF81665">
    <property type="entry name" value="Calcium ATPase, transmembrane domain M"/>
    <property type="match status" value="1"/>
</dbReference>
<dbReference type="SUPFAM" id="SSF81653">
    <property type="entry name" value="Calcium ATPase, transduction domain A"/>
    <property type="match status" value="1"/>
</dbReference>
<evidence type="ECO:0000256" key="15">
    <source>
        <dbReference type="ARBA" id="ARBA00023065"/>
    </source>
</evidence>
<feature type="transmembrane region" description="Helical" evidence="19">
    <location>
        <begin position="375"/>
        <end position="398"/>
    </location>
</feature>
<feature type="transmembrane region" description="Helical" evidence="19">
    <location>
        <begin position="146"/>
        <end position="165"/>
    </location>
</feature>
<comment type="subcellular location">
    <subcellularLocation>
        <location evidence="1">Cell membrane</location>
        <topology evidence="1">Multi-pass membrane protein</topology>
    </subcellularLocation>
</comment>
<keyword evidence="4" id="KW-0813">Transport</keyword>
<keyword evidence="11" id="KW-0460">Magnesium</keyword>
<evidence type="ECO:0000256" key="12">
    <source>
        <dbReference type="ARBA" id="ARBA00022967"/>
    </source>
</evidence>
<sequence length="905" mass="94642">MKQTFDVTGMSCAACSSRVDKCTRGVEGVADVAVNLLKNSMEVEYDPEATPEQIARINEEISATVDKAGYGATPRAVQAAAGGTANGKSTAQLAHEAATKNAVANEKHMRMRLILSIVFCVPLFYLAMGHMMGWPLPSVFLGHEHMMVTALAELVLVAPIIFIDFKFFSNGFKSLFHGAPNMDSLIALGATASTAYSIANMFIMANAMGQGDLESAHEAFMGLYFDSAGMILTLITLGKYFEARAKGRTTDAISKLMDLAPKTANVLRDGVETEVPVEQVRVGDVLVVRAGEGVPLDGVVLEGSASVDESAITGESVPVDKHVGDPVTGATINKSGYFTMEVQRVGDDTVLAGIIALVDEATSSKAPIQNMADKIAGIFVPAVIGFAILVFVLWMLLAAPFETALTHAICVLVISCPCALGLATPTAIMVGTGRGASNGILIKSADSLETAGRIKTVVFDKTGTITQGKPGVVDVAPANGVAASDLVALASAVESKSEHPVAQAIVEYAESQGIQPVQDTVSDFTQVPGEGVRALVGGRTCLAGNARMMASNQVALDNAEDAAERYADEGATPLFFALDGKLQGIIAAADAIKPTSARAIRELHAMGIDTVMLTGDNERTAHAIQKQAGLGKVIAGVLPQDKEREVARLSQEGGVGMVGDGINDAPALARADVGIAIGAGTDIAIESADLVLMRSDLMDVPAAIQLSRRTLRTIKQNLFWALIYNVICIPIAAGLFSWAGLTLDPMIGAAAMSFSSVCVVTNALRLRTWKPKFVTPEEPSAQVTSVQAPKASPALESAAPAPAPQPAAAPAPAAKPELPTEPEDLSAPDGTVAVKTLAVKEMMCGHCVRWVTQALQDVEGVLRADVSLSRENAVVYLNRDVPDDVLTAATDEQGYPAQVIETQAN</sequence>
<name>C7N0X2_SLAHD</name>
<dbReference type="Gene3D" id="2.70.150.10">
    <property type="entry name" value="Calcium-transporting ATPase, cytoplasmic transduction domain A"/>
    <property type="match status" value="1"/>
</dbReference>
<dbReference type="InterPro" id="IPR027256">
    <property type="entry name" value="P-typ_ATPase_IB"/>
</dbReference>
<dbReference type="Proteomes" id="UP000002026">
    <property type="component" value="Chromosome"/>
</dbReference>
<dbReference type="NCBIfam" id="TIGR01511">
    <property type="entry name" value="ATPase-IB1_Cu"/>
    <property type="match status" value="1"/>
</dbReference>
<feature type="domain" description="HMA" evidence="21">
    <location>
        <begin position="833"/>
        <end position="898"/>
    </location>
</feature>
<evidence type="ECO:0000256" key="9">
    <source>
        <dbReference type="ARBA" id="ARBA00022796"/>
    </source>
</evidence>
<feature type="transmembrane region" description="Helical" evidence="19">
    <location>
        <begin position="746"/>
        <end position="764"/>
    </location>
</feature>
<dbReference type="SFLD" id="SFLDF00027">
    <property type="entry name" value="p-type_atpase"/>
    <property type="match status" value="1"/>
</dbReference>
<dbReference type="Gene3D" id="3.40.1110.10">
    <property type="entry name" value="Calcium-transporting ATPase, cytoplasmic domain N"/>
    <property type="match status" value="1"/>
</dbReference>
<dbReference type="GO" id="GO:0005524">
    <property type="term" value="F:ATP binding"/>
    <property type="evidence" value="ECO:0007669"/>
    <property type="project" value="UniProtKB-UniRule"/>
</dbReference>
<evidence type="ECO:0000256" key="19">
    <source>
        <dbReference type="RuleBase" id="RU362081"/>
    </source>
</evidence>
<feature type="transmembrane region" description="Helical" evidence="19">
    <location>
        <begin position="185"/>
        <end position="207"/>
    </location>
</feature>
<dbReference type="eggNOG" id="COG2217">
    <property type="taxonomic scope" value="Bacteria"/>
</dbReference>
<dbReference type="CDD" id="cd02094">
    <property type="entry name" value="P-type_ATPase_Cu-like"/>
    <property type="match status" value="1"/>
</dbReference>
<dbReference type="InterPro" id="IPR044492">
    <property type="entry name" value="P_typ_ATPase_HD_dom"/>
</dbReference>
<dbReference type="GO" id="GO:0005886">
    <property type="term" value="C:plasma membrane"/>
    <property type="evidence" value="ECO:0007669"/>
    <property type="project" value="UniProtKB-SubCell"/>
</dbReference>
<keyword evidence="5 19" id="KW-0812">Transmembrane</keyword>
<feature type="transmembrane region" description="Helical" evidence="19">
    <location>
        <begin position="404"/>
        <end position="424"/>
    </location>
</feature>
<evidence type="ECO:0000313" key="23">
    <source>
        <dbReference type="Proteomes" id="UP000002026"/>
    </source>
</evidence>
<dbReference type="GO" id="GO:0016887">
    <property type="term" value="F:ATP hydrolysis activity"/>
    <property type="evidence" value="ECO:0007669"/>
    <property type="project" value="InterPro"/>
</dbReference>
<dbReference type="InterPro" id="IPR023214">
    <property type="entry name" value="HAD_sf"/>
</dbReference>
<keyword evidence="14" id="KW-0186">Copper</keyword>
<reference evidence="22 23" key="1">
    <citation type="journal article" date="2009" name="Stand. Genomic Sci.">
        <title>Complete genome sequence of Slackia heliotrinireducens type strain (RHS 1).</title>
        <authorList>
            <person name="Pukall R."/>
            <person name="Lapidus A."/>
            <person name="Nolan M."/>
            <person name="Copeland A."/>
            <person name="Glavina Del Rio T."/>
            <person name="Lucas S."/>
            <person name="Chen F."/>
            <person name="Tice H."/>
            <person name="Cheng J.F."/>
            <person name="Chertkov O."/>
            <person name="Bruce D."/>
            <person name="Goodwin L."/>
            <person name="Kuske C."/>
            <person name="Brettin T."/>
            <person name="Detter J.C."/>
            <person name="Han C."/>
            <person name="Pitluck S."/>
            <person name="Pati A."/>
            <person name="Mavrommatis K."/>
            <person name="Ivanova N."/>
            <person name="Ovchinnikova G."/>
            <person name="Chen A."/>
            <person name="Palaniappan K."/>
            <person name="Schneider S."/>
            <person name="Rohde M."/>
            <person name="Chain P."/>
            <person name="D'haeseleer P."/>
            <person name="Goker M."/>
            <person name="Bristow J."/>
            <person name="Eisen J.A."/>
            <person name="Markowitz V."/>
            <person name="Kyrpides N.C."/>
            <person name="Klenk H.P."/>
            <person name="Hugenholtz P."/>
        </authorList>
    </citation>
    <scope>NUCLEOTIDE SEQUENCE [LARGE SCALE GENOMIC DNA]</scope>
    <source>
        <strain evidence="23">ATCC 29202 / DSM 20476 / NCTC 11029 / RHS 1</strain>
    </source>
</reference>
<dbReference type="STRING" id="471855.Shel_01260"/>
<proteinExistence type="inferred from homology"/>
<keyword evidence="9" id="KW-0187">Copper transport</keyword>
<dbReference type="EMBL" id="CP001684">
    <property type="protein sequence ID" value="ACV21200.1"/>
    <property type="molecule type" value="Genomic_DNA"/>
</dbReference>
<keyword evidence="10 19" id="KW-0067">ATP-binding</keyword>
<dbReference type="Pfam" id="PF00122">
    <property type="entry name" value="E1-E2_ATPase"/>
    <property type="match status" value="1"/>
</dbReference>
<dbReference type="PANTHER" id="PTHR43520">
    <property type="entry name" value="ATP7, ISOFORM B"/>
    <property type="match status" value="1"/>
</dbReference>
<dbReference type="InterPro" id="IPR023298">
    <property type="entry name" value="ATPase_P-typ_TM_dom_sf"/>
</dbReference>
<dbReference type="InterPro" id="IPR017969">
    <property type="entry name" value="Heavy-metal-associated_CS"/>
</dbReference>
<dbReference type="PROSITE" id="PS00154">
    <property type="entry name" value="ATPASE_E1_E2"/>
    <property type="match status" value="1"/>
</dbReference>
<dbReference type="HOGENOM" id="CLU_001771_0_3_11"/>
<dbReference type="PRINTS" id="PR00119">
    <property type="entry name" value="CATATPASE"/>
</dbReference>
<dbReference type="NCBIfam" id="TIGR01494">
    <property type="entry name" value="ATPase_P-type"/>
    <property type="match status" value="1"/>
</dbReference>
<dbReference type="PANTHER" id="PTHR43520:SF8">
    <property type="entry name" value="P-TYPE CU(+) TRANSPORTER"/>
    <property type="match status" value="1"/>
</dbReference>
<evidence type="ECO:0000256" key="7">
    <source>
        <dbReference type="ARBA" id="ARBA00022737"/>
    </source>
</evidence>
<feature type="domain" description="HMA" evidence="21">
    <location>
        <begin position="1"/>
        <end position="73"/>
    </location>
</feature>
<dbReference type="PROSITE" id="PS50846">
    <property type="entry name" value="HMA_2"/>
    <property type="match status" value="2"/>
</dbReference>
<dbReference type="SUPFAM" id="SSF56784">
    <property type="entry name" value="HAD-like"/>
    <property type="match status" value="1"/>
</dbReference>
<evidence type="ECO:0000313" key="22">
    <source>
        <dbReference type="EMBL" id="ACV21200.1"/>
    </source>
</evidence>
<feature type="compositionally biased region" description="Low complexity" evidence="20">
    <location>
        <begin position="788"/>
        <end position="800"/>
    </location>
</feature>
<dbReference type="InterPro" id="IPR006121">
    <property type="entry name" value="HMA_dom"/>
</dbReference>
<feature type="transmembrane region" description="Helical" evidence="19">
    <location>
        <begin position="718"/>
        <end position="740"/>
    </location>
</feature>
<protein>
    <recommendedName>
        <fullName evidence="3">Copper-exporting P-type ATPase</fullName>
    </recommendedName>
    <alternativeName>
        <fullName evidence="17">Copper-exporting P-type ATPase A</fullName>
    </alternativeName>
    <alternativeName>
        <fullName evidence="18">Cu(+)-exporting ATPase</fullName>
    </alternativeName>
</protein>
<keyword evidence="8 19" id="KW-0547">Nucleotide-binding</keyword>
<evidence type="ECO:0000256" key="17">
    <source>
        <dbReference type="ARBA" id="ARBA00029719"/>
    </source>
</evidence>
<keyword evidence="19" id="KW-1003">Cell membrane</keyword>
<organism evidence="22 23">
    <name type="scientific">Slackia heliotrinireducens (strain ATCC 29202 / DSM 20476 / NCTC 11029 / RHS 1)</name>
    <name type="common">Peptococcus heliotrinreducens</name>
    <dbReference type="NCBI Taxonomy" id="471855"/>
    <lineage>
        <taxon>Bacteria</taxon>
        <taxon>Bacillati</taxon>
        <taxon>Actinomycetota</taxon>
        <taxon>Coriobacteriia</taxon>
        <taxon>Eggerthellales</taxon>
        <taxon>Eggerthellaceae</taxon>
        <taxon>Slackia</taxon>
    </lineage>
</organism>
<dbReference type="InterPro" id="IPR006122">
    <property type="entry name" value="HMA_Cu_ion-bd"/>
</dbReference>
<dbReference type="InterPro" id="IPR001757">
    <property type="entry name" value="P_typ_ATPase"/>
</dbReference>
<evidence type="ECO:0000256" key="10">
    <source>
        <dbReference type="ARBA" id="ARBA00022840"/>
    </source>
</evidence>
<comment type="similarity">
    <text evidence="2 19">Belongs to the cation transport ATPase (P-type) (TC 3.A.3) family. Type IB subfamily.</text>
</comment>
<dbReference type="CDD" id="cd00371">
    <property type="entry name" value="HMA"/>
    <property type="match status" value="2"/>
</dbReference>
<evidence type="ECO:0000256" key="16">
    <source>
        <dbReference type="ARBA" id="ARBA00023136"/>
    </source>
</evidence>
<evidence type="ECO:0000256" key="6">
    <source>
        <dbReference type="ARBA" id="ARBA00022723"/>
    </source>
</evidence>
<evidence type="ECO:0000256" key="18">
    <source>
        <dbReference type="ARBA" id="ARBA00033239"/>
    </source>
</evidence>
<dbReference type="PROSITE" id="PS01047">
    <property type="entry name" value="HMA_1"/>
    <property type="match status" value="1"/>
</dbReference>
<keyword evidence="23" id="KW-1185">Reference proteome</keyword>
<dbReference type="Pfam" id="PF00702">
    <property type="entry name" value="Hydrolase"/>
    <property type="match status" value="1"/>
</dbReference>
<dbReference type="InterPro" id="IPR018303">
    <property type="entry name" value="ATPase_P-typ_P_site"/>
</dbReference>
<keyword evidence="7" id="KW-0677">Repeat</keyword>
<dbReference type="Gene3D" id="3.40.50.1000">
    <property type="entry name" value="HAD superfamily/HAD-like"/>
    <property type="match status" value="1"/>
</dbReference>
<dbReference type="Pfam" id="PF00403">
    <property type="entry name" value="HMA"/>
    <property type="match status" value="2"/>
</dbReference>
<dbReference type="GO" id="GO:0005507">
    <property type="term" value="F:copper ion binding"/>
    <property type="evidence" value="ECO:0007669"/>
    <property type="project" value="InterPro"/>
</dbReference>
<evidence type="ECO:0000256" key="4">
    <source>
        <dbReference type="ARBA" id="ARBA00022448"/>
    </source>
</evidence>
<dbReference type="InterPro" id="IPR036412">
    <property type="entry name" value="HAD-like_sf"/>
</dbReference>
<dbReference type="PRINTS" id="PR00943">
    <property type="entry name" value="CUATPASE"/>
</dbReference>
<evidence type="ECO:0000256" key="20">
    <source>
        <dbReference type="SAM" id="MobiDB-lite"/>
    </source>
</evidence>
<feature type="transmembrane region" description="Helical" evidence="19">
    <location>
        <begin position="113"/>
        <end position="134"/>
    </location>
</feature>
<evidence type="ECO:0000256" key="8">
    <source>
        <dbReference type="ARBA" id="ARBA00022741"/>
    </source>
</evidence>
<keyword evidence="13 19" id="KW-1133">Transmembrane helix</keyword>